<comment type="caution">
    <text evidence="1">The sequence shown here is derived from an EMBL/GenBank/DDBJ whole genome shotgun (WGS) entry which is preliminary data.</text>
</comment>
<protein>
    <submittedName>
        <fullName evidence="1">Uncharacterized protein</fullName>
    </submittedName>
</protein>
<evidence type="ECO:0000313" key="2">
    <source>
        <dbReference type="Proteomes" id="UP000304382"/>
    </source>
</evidence>
<keyword evidence="2" id="KW-1185">Reference proteome</keyword>
<dbReference type="Proteomes" id="UP000304382">
    <property type="component" value="Unassembled WGS sequence"/>
</dbReference>
<sequence>MKATAVFGIDMECPTCGGPVTMEVGPDHPLSASVADALLAADKDEQFVVARNCWACGWSEERSVSIDSIETTEGDTHAVERAALLDDIMSEATAIDDLTTLKDALAEVRRQRRLTTDGADLTDNVDSG</sequence>
<gene>
    <name evidence="1" type="ORF">Harman_35980</name>
</gene>
<proteinExistence type="predicted"/>
<name>A0A4C2ESU4_9EURY</name>
<dbReference type="Pfam" id="PF26407">
    <property type="entry name" value="DUF8105"/>
    <property type="match status" value="1"/>
</dbReference>
<organism evidence="1 2">
    <name type="scientific">Haloarcula mannanilytica</name>
    <dbReference type="NCBI Taxonomy" id="2509225"/>
    <lineage>
        <taxon>Archaea</taxon>
        <taxon>Methanobacteriati</taxon>
        <taxon>Methanobacteriota</taxon>
        <taxon>Stenosarchaea group</taxon>
        <taxon>Halobacteria</taxon>
        <taxon>Halobacteriales</taxon>
        <taxon>Haloarculaceae</taxon>
        <taxon>Haloarcula</taxon>
    </lineage>
</organism>
<reference evidence="1 2" key="1">
    <citation type="submission" date="2019-02" db="EMBL/GenBank/DDBJ databases">
        <title>Haloarcula mannanilyticum sp. nov., a mannan degrading haloarchaeon isolated from commercial salt.</title>
        <authorList>
            <person name="Enomoto S."/>
            <person name="Shimane Y."/>
            <person name="Kamekura M."/>
            <person name="Ito T."/>
            <person name="Moriya O."/>
            <person name="Ihara K."/>
            <person name="Takahashi-Ando N."/>
            <person name="Fukushima Y."/>
            <person name="Yoshida Y."/>
            <person name="Usama R."/>
            <person name="Takai K."/>
            <person name="Minegishi H."/>
        </authorList>
    </citation>
    <scope>NUCLEOTIDE SEQUENCE [LARGE SCALE GENOMIC DNA]</scope>
    <source>
        <strain evidence="1 2">MD130-1</strain>
    </source>
</reference>
<dbReference type="AlphaFoldDB" id="A0A4C2ESU4"/>
<accession>A0A4C2ESU4</accession>
<dbReference type="InterPro" id="IPR058418">
    <property type="entry name" value="DUF8105"/>
</dbReference>
<dbReference type="EMBL" id="BIXZ01000009">
    <property type="protein sequence ID" value="GCF15663.1"/>
    <property type="molecule type" value="Genomic_DNA"/>
</dbReference>
<evidence type="ECO:0000313" key="1">
    <source>
        <dbReference type="EMBL" id="GCF15663.1"/>
    </source>
</evidence>